<feature type="transmembrane region" description="Helical" evidence="1">
    <location>
        <begin position="164"/>
        <end position="183"/>
    </location>
</feature>
<evidence type="ECO:0000256" key="1">
    <source>
        <dbReference type="SAM" id="Phobius"/>
    </source>
</evidence>
<feature type="transmembrane region" description="Helical" evidence="1">
    <location>
        <begin position="189"/>
        <end position="207"/>
    </location>
</feature>
<feature type="transmembrane region" description="Helical" evidence="1">
    <location>
        <begin position="272"/>
        <end position="294"/>
    </location>
</feature>
<feature type="transmembrane region" description="Helical" evidence="1">
    <location>
        <begin position="381"/>
        <end position="402"/>
    </location>
</feature>
<dbReference type="Pfam" id="PF09925">
    <property type="entry name" value="DUF2157"/>
    <property type="match status" value="1"/>
</dbReference>
<feature type="transmembrane region" description="Helical" evidence="1">
    <location>
        <begin position="333"/>
        <end position="350"/>
    </location>
</feature>
<feature type="transmembrane region" description="Helical" evidence="1">
    <location>
        <begin position="53"/>
        <end position="74"/>
    </location>
</feature>
<protein>
    <recommendedName>
        <fullName evidence="2">DUF2157 domain-containing protein</fullName>
    </recommendedName>
</protein>
<dbReference type="InterPro" id="IPR018677">
    <property type="entry name" value="DUF2157"/>
</dbReference>
<feature type="transmembrane region" description="Helical" evidence="1">
    <location>
        <begin position="219"/>
        <end position="238"/>
    </location>
</feature>
<feature type="transmembrane region" description="Helical" evidence="1">
    <location>
        <begin position="141"/>
        <end position="159"/>
    </location>
</feature>
<dbReference type="EMBL" id="LSFL01000042">
    <property type="protein sequence ID" value="OBY61485.1"/>
    <property type="molecule type" value="Genomic_DNA"/>
</dbReference>
<comment type="caution">
    <text evidence="3">The sequence shown here is derived from an EMBL/GenBank/DDBJ whole genome shotgun (WGS) entry which is preliminary data.</text>
</comment>
<feature type="transmembrane region" description="Helical" evidence="1">
    <location>
        <begin position="86"/>
        <end position="105"/>
    </location>
</feature>
<name>A0A1B8TPE4_9FLAO</name>
<feature type="transmembrane region" description="Helical" evidence="1">
    <location>
        <begin position="244"/>
        <end position="260"/>
    </location>
</feature>
<dbReference type="STRING" id="996801.BW723_12205"/>
<evidence type="ECO:0000313" key="4">
    <source>
        <dbReference type="Proteomes" id="UP000092612"/>
    </source>
</evidence>
<keyword evidence="1" id="KW-0472">Membrane</keyword>
<dbReference type="OrthoDB" id="642680at2"/>
<proteinExistence type="predicted"/>
<feature type="transmembrane region" description="Helical" evidence="1">
    <location>
        <begin position="117"/>
        <end position="135"/>
    </location>
</feature>
<dbReference type="KEGG" id="prn:BW723_12205"/>
<reference evidence="4" key="1">
    <citation type="submission" date="2016-02" db="EMBL/GenBank/DDBJ databases">
        <title>Paenibacillus sp. LPB0068, isolated from Crassostrea gigas.</title>
        <authorList>
            <person name="Shin S.-K."/>
            <person name="Yi H."/>
        </authorList>
    </citation>
    <scope>NUCLEOTIDE SEQUENCE [LARGE SCALE GENOMIC DNA]</scope>
    <source>
        <strain evidence="4">KCTC 23969</strain>
    </source>
</reference>
<sequence>MRFKITNFKKNIMNSKLIRELQTLIENEVISIEVAEKIEAYYNSKSPNQSNKLLTIFGVIGSLLVGLGIILVLAHNWDNFSRTIKSVLAFLPLLIGQIIVGYSLLKKKTKTWLESSGVFLFFAVGSSISLISQIYNIPGNFSSFLLTWFLLCVPLVYLLKSKVLFLLTLVFATVYSVDVGYNFSGIRKVPWMYLLTIAILLPKYLMLLKDEVVMNYTAILNWLIPLSAIIVFGAFINSSFMFELILYILLFGLLYNIGLLKKFNKIRLIKNGFLIIGSMGLVITLLLASSKSFWHKDLDIYNLQIKEIIIGFVLILSTVFIMPKNNFFNNKGYQKLFQLTSIIMLFIFIIHYLDITIAIILLNFTLLALGITTIKKGVDTINFTLLNYGFLIITALIITRFFDTNMSFVVRGLLFILVGVGFFSTNYLLAKKIKKDA</sequence>
<gene>
    <name evidence="3" type="ORF">LPB301_15570</name>
</gene>
<feature type="transmembrane region" description="Helical" evidence="1">
    <location>
        <begin position="356"/>
        <end position="374"/>
    </location>
</feature>
<dbReference type="AlphaFoldDB" id="A0A1B8TPE4"/>
<accession>A0A1B8TPE4</accession>
<feature type="transmembrane region" description="Helical" evidence="1">
    <location>
        <begin position="408"/>
        <end position="429"/>
    </location>
</feature>
<organism evidence="3 4">
    <name type="scientific">Polaribacter reichenbachii</name>
    <dbReference type="NCBI Taxonomy" id="996801"/>
    <lineage>
        <taxon>Bacteria</taxon>
        <taxon>Pseudomonadati</taxon>
        <taxon>Bacteroidota</taxon>
        <taxon>Flavobacteriia</taxon>
        <taxon>Flavobacteriales</taxon>
        <taxon>Flavobacteriaceae</taxon>
    </lineage>
</organism>
<keyword evidence="1" id="KW-0812">Transmembrane</keyword>
<feature type="domain" description="DUF2157" evidence="2">
    <location>
        <begin position="23"/>
        <end position="164"/>
    </location>
</feature>
<keyword evidence="4" id="KW-1185">Reference proteome</keyword>
<dbReference type="Proteomes" id="UP000092612">
    <property type="component" value="Unassembled WGS sequence"/>
</dbReference>
<keyword evidence="1" id="KW-1133">Transmembrane helix</keyword>
<evidence type="ECO:0000259" key="2">
    <source>
        <dbReference type="Pfam" id="PF09925"/>
    </source>
</evidence>
<feature type="transmembrane region" description="Helical" evidence="1">
    <location>
        <begin position="300"/>
        <end position="321"/>
    </location>
</feature>
<evidence type="ECO:0000313" key="3">
    <source>
        <dbReference type="EMBL" id="OBY61485.1"/>
    </source>
</evidence>